<sequence>MSNTQNELTSAVNIDIAEDGNVVLIVGPEERRLRVSASSLGNVSKVFRTMFGPHFSEGQDLGDISSGPNEVHMLEDNADAIEIICSLIHFCSVRQEVGPDLMLHIAVAADKFDCSVVLQHASVLWLNPKNSKDLVELANLMAASYILDNSKAFSQVTFAMAFSHADSYLVLGEQDLGLDSSVLLKICCLLEELRGLLRTEVEQLLIAGATSCGSDSSSCSCAWSSRHSLAYMEQLETSRLQPRHLHGMSLMQILDRVDRLSDPIVSHNAQPCGYRWHSKHTYRESRIYEIDSIKAKDGLCIDCVKRDATATARNCRMKH</sequence>
<dbReference type="InterPro" id="IPR011333">
    <property type="entry name" value="SKP1/BTB/POZ_sf"/>
</dbReference>
<gene>
    <name evidence="1" type="ORF">T440DRAFT_406303</name>
</gene>
<protein>
    <recommendedName>
        <fullName evidence="3">BTB domain-containing protein</fullName>
    </recommendedName>
</protein>
<accession>A0A6A7AV38</accession>
<dbReference type="EMBL" id="MU006337">
    <property type="protein sequence ID" value="KAF2846227.1"/>
    <property type="molecule type" value="Genomic_DNA"/>
</dbReference>
<proteinExistence type="predicted"/>
<dbReference type="AlphaFoldDB" id="A0A6A7AV38"/>
<dbReference type="OrthoDB" id="5275938at2759"/>
<name>A0A6A7AV38_9PLEO</name>
<evidence type="ECO:0008006" key="3">
    <source>
        <dbReference type="Google" id="ProtNLM"/>
    </source>
</evidence>
<evidence type="ECO:0000313" key="1">
    <source>
        <dbReference type="EMBL" id="KAF2846227.1"/>
    </source>
</evidence>
<keyword evidence="2" id="KW-1185">Reference proteome</keyword>
<reference evidence="1" key="1">
    <citation type="submission" date="2020-01" db="EMBL/GenBank/DDBJ databases">
        <authorList>
            <consortium name="DOE Joint Genome Institute"/>
            <person name="Haridas S."/>
            <person name="Albert R."/>
            <person name="Binder M."/>
            <person name="Bloem J."/>
            <person name="Labutti K."/>
            <person name="Salamov A."/>
            <person name="Andreopoulos B."/>
            <person name="Baker S.E."/>
            <person name="Barry K."/>
            <person name="Bills G."/>
            <person name="Bluhm B.H."/>
            <person name="Cannon C."/>
            <person name="Castanera R."/>
            <person name="Culley D.E."/>
            <person name="Daum C."/>
            <person name="Ezra D."/>
            <person name="Gonzalez J.B."/>
            <person name="Henrissat B."/>
            <person name="Kuo A."/>
            <person name="Liang C."/>
            <person name="Lipzen A."/>
            <person name="Lutzoni F."/>
            <person name="Magnuson J."/>
            <person name="Mondo S."/>
            <person name="Nolan M."/>
            <person name="Ohm R."/>
            <person name="Pangilinan J."/>
            <person name="Park H.-J."/>
            <person name="Ramirez L."/>
            <person name="Alfaro M."/>
            <person name="Sun H."/>
            <person name="Tritt A."/>
            <person name="Yoshinaga Y."/>
            <person name="Zwiers L.-H."/>
            <person name="Turgeon B.G."/>
            <person name="Goodwin S.B."/>
            <person name="Spatafora J.W."/>
            <person name="Crous P.W."/>
            <person name="Grigoriev I.V."/>
        </authorList>
    </citation>
    <scope>NUCLEOTIDE SEQUENCE</scope>
    <source>
        <strain evidence="1">IPT5</strain>
    </source>
</reference>
<organism evidence="1 2">
    <name type="scientific">Plenodomus tracheiphilus IPT5</name>
    <dbReference type="NCBI Taxonomy" id="1408161"/>
    <lineage>
        <taxon>Eukaryota</taxon>
        <taxon>Fungi</taxon>
        <taxon>Dikarya</taxon>
        <taxon>Ascomycota</taxon>
        <taxon>Pezizomycotina</taxon>
        <taxon>Dothideomycetes</taxon>
        <taxon>Pleosporomycetidae</taxon>
        <taxon>Pleosporales</taxon>
        <taxon>Pleosporineae</taxon>
        <taxon>Leptosphaeriaceae</taxon>
        <taxon>Plenodomus</taxon>
    </lineage>
</organism>
<dbReference type="Gene3D" id="3.30.710.10">
    <property type="entry name" value="Potassium Channel Kv1.1, Chain A"/>
    <property type="match status" value="1"/>
</dbReference>
<evidence type="ECO:0000313" key="2">
    <source>
        <dbReference type="Proteomes" id="UP000799423"/>
    </source>
</evidence>
<dbReference type="Proteomes" id="UP000799423">
    <property type="component" value="Unassembled WGS sequence"/>
</dbReference>